<dbReference type="RefSeq" id="WP_282210980.1">
    <property type="nucleotide sequence ID" value="NZ_CP118247.1"/>
</dbReference>
<protein>
    <submittedName>
        <fullName evidence="2">Uncharacterized protein</fullName>
    </submittedName>
</protein>
<dbReference type="EMBL" id="CP118247">
    <property type="protein sequence ID" value="WDR05461.1"/>
    <property type="molecule type" value="Genomic_DNA"/>
</dbReference>
<keyword evidence="1" id="KW-0732">Signal</keyword>
<reference evidence="2 3" key="1">
    <citation type="submission" date="2023-02" db="EMBL/GenBank/DDBJ databases">
        <title>Devosia chondri sp. nov., isolated from the phycosphere of marine algae.</title>
        <authorList>
            <person name="Kim J.M."/>
            <person name="Lee J.K."/>
            <person name="Choi B.J."/>
            <person name="Bayburt H."/>
            <person name="Jeon C.O."/>
        </authorList>
    </citation>
    <scope>NUCLEOTIDE SEQUENCE [LARGE SCALE GENOMIC DNA]</scope>
    <source>
        <strain evidence="2 3">G2-5</strain>
    </source>
</reference>
<keyword evidence="3" id="KW-1185">Reference proteome</keyword>
<feature type="signal peptide" evidence="1">
    <location>
        <begin position="1"/>
        <end position="23"/>
    </location>
</feature>
<evidence type="ECO:0000256" key="1">
    <source>
        <dbReference type="SAM" id="SignalP"/>
    </source>
</evidence>
<evidence type="ECO:0000313" key="2">
    <source>
        <dbReference type="EMBL" id="WDR05461.1"/>
    </source>
</evidence>
<name>A0ABY7YW47_9HYPH</name>
<gene>
    <name evidence="2" type="ORF">PSQ90_14420</name>
</gene>
<evidence type="ECO:0000313" key="3">
    <source>
        <dbReference type="Proteomes" id="UP001222118"/>
    </source>
</evidence>
<accession>A0ABY7YW47</accession>
<sequence length="197" mass="21269">MTLTRTIAVLAVLPLLATSAASAQSINVSVSRSILADQPYTLIYPDFMVATGAAGEPVTINHPEAPLQCTSEIVPIEDTGWTAQSALDSLDEDEVIKGWIERFPGFTITNKTVTQFQSGDALLYEGTSTDSPMNMPLTIVHTETVDGPRGYSLDCLYATEYAEQARPIVNFIIANFSTHSDADCCVDMKTEDTATPQ</sequence>
<proteinExistence type="predicted"/>
<organism evidence="2 3">
    <name type="scientific">Devosia rhodophyticola</name>
    <dbReference type="NCBI Taxonomy" id="3026423"/>
    <lineage>
        <taxon>Bacteria</taxon>
        <taxon>Pseudomonadati</taxon>
        <taxon>Pseudomonadota</taxon>
        <taxon>Alphaproteobacteria</taxon>
        <taxon>Hyphomicrobiales</taxon>
        <taxon>Devosiaceae</taxon>
        <taxon>Devosia</taxon>
    </lineage>
</organism>
<dbReference type="Proteomes" id="UP001222118">
    <property type="component" value="Chromosome"/>
</dbReference>
<feature type="chain" id="PRO_5046330226" evidence="1">
    <location>
        <begin position="24"/>
        <end position="197"/>
    </location>
</feature>